<name>A0A1I7WVC5_HETBA</name>
<dbReference type="Proteomes" id="UP000095283">
    <property type="component" value="Unplaced"/>
</dbReference>
<dbReference type="WBParaSite" id="Hba_09114">
    <property type="protein sequence ID" value="Hba_09114"/>
    <property type="gene ID" value="Hba_09114"/>
</dbReference>
<dbReference type="AlphaFoldDB" id="A0A1I7WVC5"/>
<evidence type="ECO:0000313" key="2">
    <source>
        <dbReference type="WBParaSite" id="Hba_09114"/>
    </source>
</evidence>
<proteinExistence type="predicted"/>
<protein>
    <submittedName>
        <fullName evidence="2">Fibronectin type-III domain-containing protein</fullName>
    </submittedName>
</protein>
<sequence>MVGILKESLRRAVGTRLLKGNDYTIFVTEIEIIYVQSGGVLQLITAWATTELEVFNHQVERYNETHTCSLRMECHDEEIHVQWEDGKGYHPDFIRLCINITEHETCTYFMNTGELTATPPNDLPIGATYI</sequence>
<reference evidence="2" key="1">
    <citation type="submission" date="2016-11" db="UniProtKB">
        <authorList>
            <consortium name="WormBaseParasite"/>
        </authorList>
    </citation>
    <scope>IDENTIFICATION</scope>
</reference>
<keyword evidence="1" id="KW-1185">Reference proteome</keyword>
<evidence type="ECO:0000313" key="1">
    <source>
        <dbReference type="Proteomes" id="UP000095283"/>
    </source>
</evidence>
<accession>A0A1I7WVC5</accession>
<organism evidence="1 2">
    <name type="scientific">Heterorhabditis bacteriophora</name>
    <name type="common">Entomopathogenic nematode worm</name>
    <dbReference type="NCBI Taxonomy" id="37862"/>
    <lineage>
        <taxon>Eukaryota</taxon>
        <taxon>Metazoa</taxon>
        <taxon>Ecdysozoa</taxon>
        <taxon>Nematoda</taxon>
        <taxon>Chromadorea</taxon>
        <taxon>Rhabditida</taxon>
        <taxon>Rhabditina</taxon>
        <taxon>Rhabditomorpha</taxon>
        <taxon>Strongyloidea</taxon>
        <taxon>Heterorhabditidae</taxon>
        <taxon>Heterorhabditis</taxon>
    </lineage>
</organism>